<keyword evidence="2" id="KW-1185">Reference proteome</keyword>
<evidence type="ECO:0000313" key="1">
    <source>
        <dbReference type="EMBL" id="KAK4101488.1"/>
    </source>
</evidence>
<protein>
    <submittedName>
        <fullName evidence="1">Uncharacterized protein</fullName>
    </submittedName>
</protein>
<dbReference type="EMBL" id="MU863635">
    <property type="protein sequence ID" value="KAK4101488.1"/>
    <property type="molecule type" value="Genomic_DNA"/>
</dbReference>
<proteinExistence type="predicted"/>
<gene>
    <name evidence="1" type="ORF">N658DRAFT_496358</name>
</gene>
<dbReference type="Proteomes" id="UP001305647">
    <property type="component" value="Unassembled WGS sequence"/>
</dbReference>
<sequence length="93" mass="10061">MNFPSLLAFGPLPLPPATVVADGSGRQPGWSGWAVGARRDGRVWETHVVDGMWTFGLVDLEGFLSTGLMSCEVFLHWMHSSLTCSGLLWLVGS</sequence>
<dbReference type="AlphaFoldDB" id="A0AAN6T1N1"/>
<name>A0AAN6T1N1_9PEZI</name>
<comment type="caution">
    <text evidence="1">The sequence shown here is derived from an EMBL/GenBank/DDBJ whole genome shotgun (WGS) entry which is preliminary data.</text>
</comment>
<evidence type="ECO:0000313" key="2">
    <source>
        <dbReference type="Proteomes" id="UP001305647"/>
    </source>
</evidence>
<reference evidence="1" key="2">
    <citation type="submission" date="2023-05" db="EMBL/GenBank/DDBJ databases">
        <authorList>
            <consortium name="Lawrence Berkeley National Laboratory"/>
            <person name="Steindorff A."/>
            <person name="Hensen N."/>
            <person name="Bonometti L."/>
            <person name="Westerberg I."/>
            <person name="Brannstrom I.O."/>
            <person name="Guillou S."/>
            <person name="Cros-Aarteil S."/>
            <person name="Calhoun S."/>
            <person name="Haridas S."/>
            <person name="Kuo A."/>
            <person name="Mondo S."/>
            <person name="Pangilinan J."/>
            <person name="Riley R."/>
            <person name="Labutti K."/>
            <person name="Andreopoulos B."/>
            <person name="Lipzen A."/>
            <person name="Chen C."/>
            <person name="Yanf M."/>
            <person name="Daum C."/>
            <person name="Ng V."/>
            <person name="Clum A."/>
            <person name="Ohm R."/>
            <person name="Martin F."/>
            <person name="Silar P."/>
            <person name="Natvig D."/>
            <person name="Lalanne C."/>
            <person name="Gautier V."/>
            <person name="Ament-Velasquez S.L."/>
            <person name="Kruys A."/>
            <person name="Hutchinson M.I."/>
            <person name="Powell A.J."/>
            <person name="Barry K."/>
            <person name="Miller A.N."/>
            <person name="Grigoriev I.V."/>
            <person name="Debuchy R."/>
            <person name="Gladieux P."/>
            <person name="Thoren M.H."/>
            <person name="Johannesson H."/>
        </authorList>
    </citation>
    <scope>NUCLEOTIDE SEQUENCE</scope>
    <source>
        <strain evidence="1">CBS 757.83</strain>
    </source>
</reference>
<accession>A0AAN6T1N1</accession>
<organism evidence="1 2">
    <name type="scientific">Parathielavia hyrcaniae</name>
    <dbReference type="NCBI Taxonomy" id="113614"/>
    <lineage>
        <taxon>Eukaryota</taxon>
        <taxon>Fungi</taxon>
        <taxon>Dikarya</taxon>
        <taxon>Ascomycota</taxon>
        <taxon>Pezizomycotina</taxon>
        <taxon>Sordariomycetes</taxon>
        <taxon>Sordariomycetidae</taxon>
        <taxon>Sordariales</taxon>
        <taxon>Chaetomiaceae</taxon>
        <taxon>Parathielavia</taxon>
    </lineage>
</organism>
<reference evidence="1" key="1">
    <citation type="journal article" date="2023" name="Mol. Phylogenet. Evol.">
        <title>Genome-scale phylogeny and comparative genomics of the fungal order Sordariales.</title>
        <authorList>
            <person name="Hensen N."/>
            <person name="Bonometti L."/>
            <person name="Westerberg I."/>
            <person name="Brannstrom I.O."/>
            <person name="Guillou S."/>
            <person name="Cros-Aarteil S."/>
            <person name="Calhoun S."/>
            <person name="Haridas S."/>
            <person name="Kuo A."/>
            <person name="Mondo S."/>
            <person name="Pangilinan J."/>
            <person name="Riley R."/>
            <person name="LaButti K."/>
            <person name="Andreopoulos B."/>
            <person name="Lipzen A."/>
            <person name="Chen C."/>
            <person name="Yan M."/>
            <person name="Daum C."/>
            <person name="Ng V."/>
            <person name="Clum A."/>
            <person name="Steindorff A."/>
            <person name="Ohm R.A."/>
            <person name="Martin F."/>
            <person name="Silar P."/>
            <person name="Natvig D.O."/>
            <person name="Lalanne C."/>
            <person name="Gautier V."/>
            <person name="Ament-Velasquez S.L."/>
            <person name="Kruys A."/>
            <person name="Hutchinson M.I."/>
            <person name="Powell A.J."/>
            <person name="Barry K."/>
            <person name="Miller A.N."/>
            <person name="Grigoriev I.V."/>
            <person name="Debuchy R."/>
            <person name="Gladieux P."/>
            <person name="Hiltunen Thoren M."/>
            <person name="Johannesson H."/>
        </authorList>
    </citation>
    <scope>NUCLEOTIDE SEQUENCE</scope>
    <source>
        <strain evidence="1">CBS 757.83</strain>
    </source>
</reference>